<name>A0ABW6R3V2_9NOCA</name>
<evidence type="ECO:0000313" key="3">
    <source>
        <dbReference type="Proteomes" id="UP001601948"/>
    </source>
</evidence>
<proteinExistence type="predicted"/>
<protein>
    <submittedName>
        <fullName evidence="2">Uncharacterized protein</fullName>
    </submittedName>
</protein>
<accession>A0ABW6R3V2</accession>
<gene>
    <name evidence="2" type="ORF">ACFYV7_35715</name>
</gene>
<comment type="caution">
    <text evidence="2">The sequence shown here is derived from an EMBL/GenBank/DDBJ whole genome shotgun (WGS) entry which is preliminary data.</text>
</comment>
<reference evidence="2 3" key="1">
    <citation type="submission" date="2024-10" db="EMBL/GenBank/DDBJ databases">
        <title>The Natural Products Discovery Center: Release of the First 8490 Sequenced Strains for Exploring Actinobacteria Biosynthetic Diversity.</title>
        <authorList>
            <person name="Kalkreuter E."/>
            <person name="Kautsar S.A."/>
            <person name="Yang D."/>
            <person name="Bader C.D."/>
            <person name="Teijaro C.N."/>
            <person name="Fluegel L."/>
            <person name="Davis C.M."/>
            <person name="Simpson J.R."/>
            <person name="Lauterbach L."/>
            <person name="Steele A.D."/>
            <person name="Gui C."/>
            <person name="Meng S."/>
            <person name="Li G."/>
            <person name="Viehrig K."/>
            <person name="Ye F."/>
            <person name="Su P."/>
            <person name="Kiefer A.F."/>
            <person name="Nichols A."/>
            <person name="Cepeda A.J."/>
            <person name="Yan W."/>
            <person name="Fan B."/>
            <person name="Jiang Y."/>
            <person name="Adhikari A."/>
            <person name="Zheng C.-J."/>
            <person name="Schuster L."/>
            <person name="Cowan T.M."/>
            <person name="Smanski M.J."/>
            <person name="Chevrette M.G."/>
            <person name="De Carvalho L.P.S."/>
            <person name="Shen B."/>
        </authorList>
    </citation>
    <scope>NUCLEOTIDE SEQUENCE [LARGE SCALE GENOMIC DNA]</scope>
    <source>
        <strain evidence="2 3">NPDC003040</strain>
    </source>
</reference>
<dbReference type="Proteomes" id="UP001601948">
    <property type="component" value="Unassembled WGS sequence"/>
</dbReference>
<dbReference type="RefSeq" id="WP_387724796.1">
    <property type="nucleotide sequence ID" value="NZ_JBIAPI010000013.1"/>
</dbReference>
<keyword evidence="3" id="KW-1185">Reference proteome</keyword>
<feature type="region of interest" description="Disordered" evidence="1">
    <location>
        <begin position="1"/>
        <end position="40"/>
    </location>
</feature>
<evidence type="ECO:0000313" key="2">
    <source>
        <dbReference type="EMBL" id="MFF3228188.1"/>
    </source>
</evidence>
<dbReference type="EMBL" id="JBIAPI010000013">
    <property type="protein sequence ID" value="MFF3228188.1"/>
    <property type="molecule type" value="Genomic_DNA"/>
</dbReference>
<evidence type="ECO:0000256" key="1">
    <source>
        <dbReference type="SAM" id="MobiDB-lite"/>
    </source>
</evidence>
<organism evidence="2 3">
    <name type="scientific">Nocardia suismassiliense</name>
    <dbReference type="NCBI Taxonomy" id="2077092"/>
    <lineage>
        <taxon>Bacteria</taxon>
        <taxon>Bacillati</taxon>
        <taxon>Actinomycetota</taxon>
        <taxon>Actinomycetes</taxon>
        <taxon>Mycobacteriales</taxon>
        <taxon>Nocardiaceae</taxon>
        <taxon>Nocardia</taxon>
    </lineage>
</organism>
<sequence length="196" mass="18855">MWTPLRQQPNGTADAESLAAAGRTAVDADNQPQPAAKGAPIGAGLPDYPAHVFPSAEAGAIIGGLTGGAIGGITGVAFGMGVGCVAGLPFLIVGCPVGAILGGTIGFAIGTTVGSVAGVVLGASDGIARQLPPPPQAAVAASQDPVPQQVAFDSRITHDSAPIEKAGIDLAAIDAQIQAGVRQVGEALGIPSSAAG</sequence>
<feature type="compositionally biased region" description="Polar residues" evidence="1">
    <location>
        <begin position="1"/>
        <end position="11"/>
    </location>
</feature>